<dbReference type="AlphaFoldDB" id="A0AAX6GNZ5"/>
<feature type="signal peptide" evidence="7">
    <location>
        <begin position="1"/>
        <end position="26"/>
    </location>
</feature>
<evidence type="ECO:0000256" key="6">
    <source>
        <dbReference type="ARBA" id="ARBA00023136"/>
    </source>
</evidence>
<keyword evidence="4 7" id="KW-0732">Signal</keyword>
<feature type="chain" id="PRO_5043937766" evidence="7">
    <location>
        <begin position="27"/>
        <end position="223"/>
    </location>
</feature>
<keyword evidence="3" id="KW-0812">Transmembrane</keyword>
<dbReference type="InterPro" id="IPR039163">
    <property type="entry name" value="EMC7"/>
</dbReference>
<evidence type="ECO:0000256" key="1">
    <source>
        <dbReference type="ARBA" id="ARBA00004167"/>
    </source>
</evidence>
<organism evidence="9 10">
    <name type="scientific">Iris pallida</name>
    <name type="common">Sweet iris</name>
    <dbReference type="NCBI Taxonomy" id="29817"/>
    <lineage>
        <taxon>Eukaryota</taxon>
        <taxon>Viridiplantae</taxon>
        <taxon>Streptophyta</taxon>
        <taxon>Embryophyta</taxon>
        <taxon>Tracheophyta</taxon>
        <taxon>Spermatophyta</taxon>
        <taxon>Magnoliopsida</taxon>
        <taxon>Liliopsida</taxon>
        <taxon>Asparagales</taxon>
        <taxon>Iridaceae</taxon>
        <taxon>Iridoideae</taxon>
        <taxon>Irideae</taxon>
        <taxon>Iris</taxon>
    </lineage>
</organism>
<keyword evidence="10" id="KW-1185">Reference proteome</keyword>
<dbReference type="GO" id="GO:0072546">
    <property type="term" value="C:EMC complex"/>
    <property type="evidence" value="ECO:0007669"/>
    <property type="project" value="TreeGrafter"/>
</dbReference>
<dbReference type="InterPro" id="IPR013784">
    <property type="entry name" value="Carb-bd-like_fold"/>
</dbReference>
<evidence type="ECO:0000256" key="3">
    <source>
        <dbReference type="ARBA" id="ARBA00022692"/>
    </source>
</evidence>
<comment type="caution">
    <text evidence="9">The sequence shown here is derived from an EMBL/GenBank/DDBJ whole genome shotgun (WGS) entry which is preliminary data.</text>
</comment>
<keyword evidence="5" id="KW-1133">Transmembrane helix</keyword>
<protein>
    <submittedName>
        <fullName evidence="9">ER membrane protein complex subunit 7-like protein isoform X2</fullName>
    </submittedName>
</protein>
<sequence length="223" mass="24572">MATTGEITALLLLLSCSSVLLPSAVASSYASADGYTITGRVKLEGGGSKGFGIPAKISNTKVILNGGQTVSYVRPDGYFSFYNVPAGTHLIEVAAMGYFFSPVRVDISARNPGKVQAALTENRRPLHELVLEPLMEEKYYEASKGAIFYNVSREKSNGADDGLHADCDVRHAKNGGEYGSRRNKASPRRDEESRRPCWFADWRRRWCCKEQLSHRISCVESQL</sequence>
<keyword evidence="6" id="KW-0472">Membrane</keyword>
<name>A0AAX6GNZ5_IRIPA</name>
<evidence type="ECO:0000259" key="8">
    <source>
        <dbReference type="Pfam" id="PF09430"/>
    </source>
</evidence>
<evidence type="ECO:0000313" key="10">
    <source>
        <dbReference type="Proteomes" id="UP001140949"/>
    </source>
</evidence>
<dbReference type="InterPro" id="IPR019008">
    <property type="entry name" value="Beta_sandwich_EMC7"/>
</dbReference>
<evidence type="ECO:0000256" key="5">
    <source>
        <dbReference type="ARBA" id="ARBA00022989"/>
    </source>
</evidence>
<dbReference type="GO" id="GO:0030246">
    <property type="term" value="F:carbohydrate binding"/>
    <property type="evidence" value="ECO:0007669"/>
    <property type="project" value="InterPro"/>
</dbReference>
<dbReference type="EMBL" id="JANAVB010017999">
    <property type="protein sequence ID" value="KAJ6830011.1"/>
    <property type="molecule type" value="Genomic_DNA"/>
</dbReference>
<accession>A0AAX6GNZ5</accession>
<dbReference type="Proteomes" id="UP001140949">
    <property type="component" value="Unassembled WGS sequence"/>
</dbReference>
<dbReference type="PANTHER" id="PTHR13605:SF4">
    <property type="entry name" value="ER MEMBRANE PROTEIN COMPLEX SUBUNIT 7"/>
    <property type="match status" value="1"/>
</dbReference>
<reference evidence="9" key="1">
    <citation type="journal article" date="2023" name="GigaByte">
        <title>Genome assembly of the bearded iris, Iris pallida Lam.</title>
        <authorList>
            <person name="Bruccoleri R.E."/>
            <person name="Oakeley E.J."/>
            <person name="Faust A.M.E."/>
            <person name="Altorfer M."/>
            <person name="Dessus-Babus S."/>
            <person name="Burckhardt D."/>
            <person name="Oertli M."/>
            <person name="Naumann U."/>
            <person name="Petersen F."/>
            <person name="Wong J."/>
        </authorList>
    </citation>
    <scope>NUCLEOTIDE SEQUENCE</scope>
    <source>
        <strain evidence="9">GSM-AAB239-AS_SAM_17_03QT</strain>
    </source>
</reference>
<dbReference type="Pfam" id="PF09430">
    <property type="entry name" value="EMC7_beta-sandw"/>
    <property type="match status" value="1"/>
</dbReference>
<dbReference type="PANTHER" id="PTHR13605">
    <property type="entry name" value="ER MEMBRANE PROTEIN COMPLEX SUBUNIT 7"/>
    <property type="match status" value="1"/>
</dbReference>
<reference evidence="9" key="2">
    <citation type="submission" date="2023-04" db="EMBL/GenBank/DDBJ databases">
        <authorList>
            <person name="Bruccoleri R.E."/>
            <person name="Oakeley E.J."/>
            <person name="Faust A.-M."/>
            <person name="Dessus-Babus S."/>
            <person name="Altorfer M."/>
            <person name="Burckhardt D."/>
            <person name="Oertli M."/>
            <person name="Naumann U."/>
            <person name="Petersen F."/>
            <person name="Wong J."/>
        </authorList>
    </citation>
    <scope>NUCLEOTIDE SEQUENCE</scope>
    <source>
        <strain evidence="9">GSM-AAB239-AS_SAM_17_03QT</strain>
        <tissue evidence="9">Leaf</tissue>
    </source>
</reference>
<dbReference type="SUPFAM" id="SSF49452">
    <property type="entry name" value="Starch-binding domain-like"/>
    <property type="match status" value="1"/>
</dbReference>
<comment type="similarity">
    <text evidence="2">Belongs to the EMC7 family.</text>
</comment>
<proteinExistence type="inferred from homology"/>
<evidence type="ECO:0000256" key="7">
    <source>
        <dbReference type="SAM" id="SignalP"/>
    </source>
</evidence>
<evidence type="ECO:0000256" key="4">
    <source>
        <dbReference type="ARBA" id="ARBA00022729"/>
    </source>
</evidence>
<evidence type="ECO:0000313" key="9">
    <source>
        <dbReference type="EMBL" id="KAJ6830011.1"/>
    </source>
</evidence>
<evidence type="ECO:0000256" key="2">
    <source>
        <dbReference type="ARBA" id="ARBA00008880"/>
    </source>
</evidence>
<comment type="subcellular location">
    <subcellularLocation>
        <location evidence="1">Membrane</location>
        <topology evidence="1">Single-pass membrane protein</topology>
    </subcellularLocation>
</comment>
<feature type="domain" description="ER membrane protein complex subunit 7 beta-sandwich" evidence="8">
    <location>
        <begin position="56"/>
        <end position="142"/>
    </location>
</feature>
<gene>
    <name evidence="9" type="ORF">M6B38_126375</name>
</gene>